<protein>
    <submittedName>
        <fullName evidence="1">Uncharacterized protein</fullName>
    </submittedName>
</protein>
<evidence type="ECO:0000313" key="1">
    <source>
        <dbReference type="EMBL" id="TKS07563.1"/>
    </source>
</evidence>
<sequence>MPAVGWLQESFYIDSGEERLKALQESYKKLVDAYKLAASFWMSTGVWRRHSLQGGRNATMDSSGRRALRLQIENGFEVIDDDLEWKLAKLLYYIFVHINFSFNQRKILLHGG</sequence>
<accession>A0A4U5QBB8</accession>
<proteinExistence type="predicted"/>
<name>A0A4U5QBB8_POPAL</name>
<reference evidence="1" key="1">
    <citation type="submission" date="2018-10" db="EMBL/GenBank/DDBJ databases">
        <title>Population genomic analysis revealed the cold adaptation of white poplar.</title>
        <authorList>
            <person name="Liu Y.-J."/>
        </authorList>
    </citation>
    <scope>NUCLEOTIDE SEQUENCE [LARGE SCALE GENOMIC DNA]</scope>
    <source>
        <strain evidence="1">PAL-ZL1</strain>
    </source>
</reference>
<dbReference type="AlphaFoldDB" id="A0A4U5QBB8"/>
<dbReference type="EMBL" id="RCHU01000318">
    <property type="protein sequence ID" value="TKS07563.1"/>
    <property type="molecule type" value="Genomic_DNA"/>
</dbReference>
<gene>
    <name evidence="1" type="ORF">D5086_0000110290</name>
</gene>
<organism evidence="1">
    <name type="scientific">Populus alba</name>
    <name type="common">White poplar</name>
    <dbReference type="NCBI Taxonomy" id="43335"/>
    <lineage>
        <taxon>Eukaryota</taxon>
        <taxon>Viridiplantae</taxon>
        <taxon>Streptophyta</taxon>
        <taxon>Embryophyta</taxon>
        <taxon>Tracheophyta</taxon>
        <taxon>Spermatophyta</taxon>
        <taxon>Magnoliopsida</taxon>
        <taxon>eudicotyledons</taxon>
        <taxon>Gunneridae</taxon>
        <taxon>Pentapetalae</taxon>
        <taxon>rosids</taxon>
        <taxon>fabids</taxon>
        <taxon>Malpighiales</taxon>
        <taxon>Salicaceae</taxon>
        <taxon>Saliceae</taxon>
        <taxon>Populus</taxon>
    </lineage>
</organism>
<comment type="caution">
    <text evidence="1">The sequence shown here is derived from an EMBL/GenBank/DDBJ whole genome shotgun (WGS) entry which is preliminary data.</text>
</comment>